<dbReference type="Proteomes" id="UP000006072">
    <property type="component" value="Unassembled WGS sequence"/>
</dbReference>
<keyword evidence="2" id="KW-1133">Transmembrane helix</keyword>
<evidence type="ECO:0008006" key="5">
    <source>
        <dbReference type="Google" id="ProtNLM"/>
    </source>
</evidence>
<organism evidence="3 4">
    <name type="scientific">Mycolicibacterium vaccae ATCC 25954</name>
    <dbReference type="NCBI Taxonomy" id="1194972"/>
    <lineage>
        <taxon>Bacteria</taxon>
        <taxon>Bacillati</taxon>
        <taxon>Actinomycetota</taxon>
        <taxon>Actinomycetes</taxon>
        <taxon>Mycobacteriales</taxon>
        <taxon>Mycobacteriaceae</taxon>
        <taxon>Mycolicibacterium</taxon>
    </lineage>
</organism>
<accession>K0UHL0</accession>
<proteinExistence type="predicted"/>
<gene>
    <name evidence="3" type="ORF">MVAC_20873</name>
</gene>
<dbReference type="RefSeq" id="WP_003931844.1">
    <property type="nucleotide sequence ID" value="NZ_JH814694.1"/>
</dbReference>
<sequence length="124" mass="12485">MTETTPAEHEATTAPIPQPVYAHRPPSRLNKAAAWVGIVAGSVFIVAVIFGFGVVVGKSLDGGPRHQHHGGYGVAGHAGPPMSPMGPRGGFDRGPGFPGPFGSGGPALEIPREGGTPAPAPARP</sequence>
<name>K0UHL0_MYCVA</name>
<keyword evidence="4" id="KW-1185">Reference proteome</keyword>
<evidence type="ECO:0000313" key="4">
    <source>
        <dbReference type="Proteomes" id="UP000006072"/>
    </source>
</evidence>
<protein>
    <recommendedName>
        <fullName evidence="5">Proline rich protein</fullName>
    </recommendedName>
</protein>
<comment type="caution">
    <text evidence="3">The sequence shown here is derived from an EMBL/GenBank/DDBJ whole genome shotgun (WGS) entry which is preliminary data.</text>
</comment>
<reference evidence="3 4" key="1">
    <citation type="journal article" date="2012" name="J. Bacteriol.">
        <title>Complete Genome Sequence of Mycobacterium vaccae Type Strain ATCC 25954.</title>
        <authorList>
            <person name="Ho Y.S."/>
            <person name="Adroub S.A."/>
            <person name="Abadi M."/>
            <person name="Al Alwan B."/>
            <person name="Alkhateeb R."/>
            <person name="Gao G."/>
            <person name="Ragab A."/>
            <person name="Ali S."/>
            <person name="van Soolingen D."/>
            <person name="Bitter W."/>
            <person name="Pain A."/>
            <person name="Abdallah A.M."/>
        </authorList>
    </citation>
    <scope>NUCLEOTIDE SEQUENCE [LARGE SCALE GENOMIC DNA]</scope>
    <source>
        <strain evidence="3 4">ATCC 25954</strain>
    </source>
</reference>
<dbReference type="PATRIC" id="fig|1194972.3.peg.4161"/>
<evidence type="ECO:0000313" key="3">
    <source>
        <dbReference type="EMBL" id="EJZ06747.1"/>
    </source>
</evidence>
<feature type="transmembrane region" description="Helical" evidence="2">
    <location>
        <begin position="32"/>
        <end position="56"/>
    </location>
</feature>
<dbReference type="AlphaFoldDB" id="K0UHL0"/>
<dbReference type="EMBL" id="ALQA01000053">
    <property type="protein sequence ID" value="EJZ06747.1"/>
    <property type="molecule type" value="Genomic_DNA"/>
</dbReference>
<dbReference type="HOGENOM" id="CLU_126523_2_1_11"/>
<evidence type="ECO:0000256" key="2">
    <source>
        <dbReference type="SAM" id="Phobius"/>
    </source>
</evidence>
<feature type="region of interest" description="Disordered" evidence="1">
    <location>
        <begin position="62"/>
        <end position="124"/>
    </location>
</feature>
<keyword evidence="2" id="KW-0472">Membrane</keyword>
<keyword evidence="2" id="KW-0812">Transmembrane</keyword>
<evidence type="ECO:0000256" key="1">
    <source>
        <dbReference type="SAM" id="MobiDB-lite"/>
    </source>
</evidence>